<dbReference type="EC" id="3.6.1.71" evidence="4"/>
<keyword evidence="7" id="KW-0227">DNA damage</keyword>
<evidence type="ECO:0000256" key="12">
    <source>
        <dbReference type="ARBA" id="ARBA00023242"/>
    </source>
</evidence>
<keyword evidence="5" id="KW-0963">Cytoplasm</keyword>
<dbReference type="FunFam" id="3.30.428.10:FF:000017">
    <property type="entry name" value="Aprataxin-like protein"/>
    <property type="match status" value="1"/>
</dbReference>
<dbReference type="PANTHER" id="PTHR12486">
    <property type="entry name" value="APRATAXIN-RELATED"/>
    <property type="match status" value="1"/>
</dbReference>
<evidence type="ECO:0000259" key="20">
    <source>
        <dbReference type="Pfam" id="PF01230"/>
    </source>
</evidence>
<evidence type="ECO:0000256" key="16">
    <source>
        <dbReference type="ARBA" id="ARBA00059438"/>
    </source>
</evidence>
<comment type="catalytic activity">
    <reaction evidence="13">
        <text>a 3'-end 2'-deoxyribonucleotide-3'-diphospho-5'-guanosine-DNA + H2O = a 3'-end 2'-deoxyribonucleotide 3'-phosphate-DNA + GMP + 2 H(+)</text>
        <dbReference type="Rhea" id="RHEA:52140"/>
        <dbReference type="Rhea" id="RHEA-COMP:13186"/>
        <dbReference type="Rhea" id="RHEA-COMP:13187"/>
        <dbReference type="ChEBI" id="CHEBI:15377"/>
        <dbReference type="ChEBI" id="CHEBI:15378"/>
        <dbReference type="ChEBI" id="CHEBI:58115"/>
        <dbReference type="ChEBI" id="CHEBI:136419"/>
        <dbReference type="ChEBI" id="CHEBI:136420"/>
        <dbReference type="EC" id="3.6.1.72"/>
    </reaction>
</comment>
<dbReference type="GO" id="GO:1990165">
    <property type="term" value="F:single-strand break-containing DNA binding"/>
    <property type="evidence" value="ECO:0007669"/>
    <property type="project" value="TreeGrafter"/>
</dbReference>
<dbReference type="GO" id="GO:0000012">
    <property type="term" value="P:single strand break repair"/>
    <property type="evidence" value="ECO:0007669"/>
    <property type="project" value="TreeGrafter"/>
</dbReference>
<feature type="compositionally biased region" description="Basic and acidic residues" evidence="19">
    <location>
        <begin position="16"/>
        <end position="37"/>
    </location>
</feature>
<evidence type="ECO:0000256" key="19">
    <source>
        <dbReference type="SAM" id="MobiDB-lite"/>
    </source>
</evidence>
<feature type="domain" description="HIT" evidence="20">
    <location>
        <begin position="84"/>
        <end position="208"/>
    </location>
</feature>
<dbReference type="Proteomes" id="UP000191518">
    <property type="component" value="Unassembled WGS sequence"/>
</dbReference>
<feature type="region of interest" description="Disordered" evidence="19">
    <location>
        <begin position="1"/>
        <end position="65"/>
    </location>
</feature>
<keyword evidence="6" id="KW-0479">Metal-binding</keyword>
<keyword evidence="11" id="KW-0234">DNA repair</keyword>
<dbReference type="GO" id="GO:0120108">
    <property type="term" value="F:DNA-3'-diphospho-5'-guanosine diphosphatase activity"/>
    <property type="evidence" value="ECO:0007669"/>
    <property type="project" value="UniProtKB-EC"/>
</dbReference>
<proteinExistence type="predicted"/>
<evidence type="ECO:0000256" key="6">
    <source>
        <dbReference type="ARBA" id="ARBA00022723"/>
    </source>
</evidence>
<dbReference type="InterPro" id="IPR032566">
    <property type="entry name" value="Znf-C2HE"/>
</dbReference>
<evidence type="ECO:0000256" key="15">
    <source>
        <dbReference type="ARBA" id="ARBA00044713"/>
    </source>
</evidence>
<dbReference type="EC" id="3.6.1.72" evidence="3"/>
<evidence type="ECO:0000256" key="18">
    <source>
        <dbReference type="ARBA" id="ARBA00076243"/>
    </source>
</evidence>
<name>A0A1V6RT87_9EURO</name>
<dbReference type="GO" id="GO:0005634">
    <property type="term" value="C:nucleus"/>
    <property type="evidence" value="ECO:0007669"/>
    <property type="project" value="UniProtKB-SubCell"/>
</dbReference>
<evidence type="ECO:0000256" key="17">
    <source>
        <dbReference type="ARBA" id="ARBA00068941"/>
    </source>
</evidence>
<keyword evidence="23" id="KW-1185">Reference proteome</keyword>
<evidence type="ECO:0000256" key="3">
    <source>
        <dbReference type="ARBA" id="ARBA00012495"/>
    </source>
</evidence>
<feature type="domain" description="Aprataxin C2HE/C2H2/C2HC zinc finger" evidence="21">
    <location>
        <begin position="225"/>
        <end position="282"/>
    </location>
</feature>
<evidence type="ECO:0000259" key="21">
    <source>
        <dbReference type="Pfam" id="PF16278"/>
    </source>
</evidence>
<comment type="catalytic activity">
    <reaction evidence="15">
        <text>a 5'-end adenosine-5'-diphospho-5'-ribonucleoside-2'-deoxyribonucleotide-DNA + H2O = a 5'-end 5'-phospho-ribonucleoside-2'-deoxyribonucleotide-DNA + AMP + 2 H(+)</text>
        <dbReference type="Rhea" id="RHEA:52132"/>
        <dbReference type="Rhea" id="RHEA-COMP:13182"/>
        <dbReference type="Rhea" id="RHEA-COMP:13183"/>
        <dbReference type="ChEBI" id="CHEBI:15377"/>
        <dbReference type="ChEBI" id="CHEBI:15378"/>
        <dbReference type="ChEBI" id="CHEBI:136414"/>
        <dbReference type="ChEBI" id="CHEBI:136415"/>
        <dbReference type="ChEBI" id="CHEBI:456215"/>
        <dbReference type="EC" id="3.6.1.71"/>
    </reaction>
</comment>
<feature type="compositionally biased region" description="Polar residues" evidence="19">
    <location>
        <begin position="1"/>
        <end position="10"/>
    </location>
</feature>
<evidence type="ECO:0000256" key="13">
    <source>
        <dbReference type="ARBA" id="ARBA00024601"/>
    </source>
</evidence>
<evidence type="ECO:0000313" key="22">
    <source>
        <dbReference type="EMBL" id="OQE04798.1"/>
    </source>
</evidence>
<dbReference type="GO" id="GO:0005737">
    <property type="term" value="C:cytoplasm"/>
    <property type="evidence" value="ECO:0007669"/>
    <property type="project" value="UniProtKB-SubCell"/>
</dbReference>
<feature type="region of interest" description="Disordered" evidence="19">
    <location>
        <begin position="154"/>
        <end position="181"/>
    </location>
</feature>
<evidence type="ECO:0000256" key="11">
    <source>
        <dbReference type="ARBA" id="ARBA00023204"/>
    </source>
</evidence>
<dbReference type="Gene3D" id="3.30.428.10">
    <property type="entry name" value="HIT-like"/>
    <property type="match status" value="1"/>
</dbReference>
<gene>
    <name evidence="22" type="ORF">PENVUL_c029G06013</name>
</gene>
<dbReference type="STRING" id="29845.A0A1V6RT87"/>
<keyword evidence="12" id="KW-0539">Nucleus</keyword>
<dbReference type="AlphaFoldDB" id="A0A1V6RT87"/>
<keyword evidence="9" id="KW-0862">Zinc</keyword>
<evidence type="ECO:0000256" key="4">
    <source>
        <dbReference type="ARBA" id="ARBA00012496"/>
    </source>
</evidence>
<protein>
    <recommendedName>
        <fullName evidence="17">Aprataxin-like protein</fullName>
        <ecNumber evidence="4">3.6.1.71</ecNumber>
        <ecNumber evidence="3">3.6.1.72</ecNumber>
    </recommendedName>
    <alternativeName>
        <fullName evidence="18">Hit family protein 3</fullName>
    </alternativeName>
</protein>
<evidence type="ECO:0000256" key="1">
    <source>
        <dbReference type="ARBA" id="ARBA00004123"/>
    </source>
</evidence>
<evidence type="ECO:0000256" key="2">
    <source>
        <dbReference type="ARBA" id="ARBA00004496"/>
    </source>
</evidence>
<evidence type="ECO:0000256" key="8">
    <source>
        <dbReference type="ARBA" id="ARBA00022801"/>
    </source>
</evidence>
<dbReference type="GO" id="GO:0003725">
    <property type="term" value="F:double-stranded RNA binding"/>
    <property type="evidence" value="ECO:0007669"/>
    <property type="project" value="TreeGrafter"/>
</dbReference>
<comment type="subcellular location">
    <subcellularLocation>
        <location evidence="2">Cytoplasm</location>
    </subcellularLocation>
    <subcellularLocation>
        <location evidence="1">Nucleus</location>
    </subcellularLocation>
</comment>
<dbReference type="SUPFAM" id="SSF54197">
    <property type="entry name" value="HIT-like"/>
    <property type="match status" value="1"/>
</dbReference>
<dbReference type="GO" id="GO:0003697">
    <property type="term" value="F:single-stranded DNA binding"/>
    <property type="evidence" value="ECO:0007669"/>
    <property type="project" value="TreeGrafter"/>
</dbReference>
<dbReference type="GO" id="GO:0033699">
    <property type="term" value="F:DNA 5'-adenosine monophosphate hydrolase activity"/>
    <property type="evidence" value="ECO:0007669"/>
    <property type="project" value="UniProtKB-EC"/>
</dbReference>
<keyword evidence="10" id="KW-0238">DNA-binding</keyword>
<dbReference type="GO" id="GO:0030983">
    <property type="term" value="F:mismatched DNA binding"/>
    <property type="evidence" value="ECO:0007669"/>
    <property type="project" value="TreeGrafter"/>
</dbReference>
<reference evidence="23" key="1">
    <citation type="journal article" date="2017" name="Nat. Microbiol.">
        <title>Global analysis of biosynthetic gene clusters reveals vast potential of secondary metabolite production in Penicillium species.</title>
        <authorList>
            <person name="Nielsen J.C."/>
            <person name="Grijseels S."/>
            <person name="Prigent S."/>
            <person name="Ji B."/>
            <person name="Dainat J."/>
            <person name="Nielsen K.F."/>
            <person name="Frisvad J.C."/>
            <person name="Workman M."/>
            <person name="Nielsen J."/>
        </authorList>
    </citation>
    <scope>NUCLEOTIDE SEQUENCE [LARGE SCALE GENOMIC DNA]</scope>
    <source>
        <strain evidence="23">IBT 29486</strain>
    </source>
</reference>
<dbReference type="InterPro" id="IPR011146">
    <property type="entry name" value="HIT-like"/>
</dbReference>
<dbReference type="GO" id="GO:0046872">
    <property type="term" value="F:metal ion binding"/>
    <property type="evidence" value="ECO:0007669"/>
    <property type="project" value="UniProtKB-KW"/>
</dbReference>
<dbReference type="Pfam" id="PF16278">
    <property type="entry name" value="zf-C2HE"/>
    <property type="match status" value="1"/>
</dbReference>
<evidence type="ECO:0000256" key="7">
    <source>
        <dbReference type="ARBA" id="ARBA00022763"/>
    </source>
</evidence>
<evidence type="ECO:0000256" key="9">
    <source>
        <dbReference type="ARBA" id="ARBA00022833"/>
    </source>
</evidence>
<comment type="function">
    <text evidence="16">DNA-binding protein involved in single-strand DNA break repair, double-strand DNA break repair and base excision repair. Resolves abortive DNA ligation intermediates formed either at base excision sites, or when DNA ligases attempt to repair non-ligatable breaks induced by reactive oxygen species. Catalyzes the release of adenylate groups covalently linked to 5'-phosphate termini, resulting in the production of 5'-phosphate termini that can be efficiently rejoined. Likewise, catalyzes the release of 3'-linked guanosine (DNAppG) and inosine (DNAppI) from DNA, but has higher specific activity with 5'-linked adenosine (AppDNA).</text>
</comment>
<evidence type="ECO:0000256" key="5">
    <source>
        <dbReference type="ARBA" id="ARBA00022490"/>
    </source>
</evidence>
<comment type="catalytic activity">
    <reaction evidence="14">
        <text>a 5'-end adenosine-5'-diphospho-5'-2'-deoxyribonucleoside-DNA + H2O = a 5'-end 5'-phospho-2'-deoxyribonucleoside-DNA + AMP + 2 H(+)</text>
        <dbReference type="Rhea" id="RHEA:52128"/>
        <dbReference type="Rhea" id="RHEA-COMP:13180"/>
        <dbReference type="Rhea" id="RHEA-COMP:13181"/>
        <dbReference type="ChEBI" id="CHEBI:15377"/>
        <dbReference type="ChEBI" id="CHEBI:15378"/>
        <dbReference type="ChEBI" id="CHEBI:136412"/>
        <dbReference type="ChEBI" id="CHEBI:136413"/>
        <dbReference type="ChEBI" id="CHEBI:456215"/>
        <dbReference type="EC" id="3.6.1.71"/>
    </reaction>
</comment>
<dbReference type="InterPro" id="IPR036265">
    <property type="entry name" value="HIT-like_sf"/>
</dbReference>
<evidence type="ECO:0000256" key="10">
    <source>
        <dbReference type="ARBA" id="ARBA00023125"/>
    </source>
</evidence>
<sequence>MTASQTSTLTIMPGEQHSDPSKGDPKEQTRTSEKRNAFTELLAPKSKQHKQTKTPSDRNAAKGKTAFGVRDGLGAYIVKPETYAPDVVVYHNDDFVAIHDMFPKSSLHLLLLPRDQTKTRMHPFDVFEDAEFLAKVKAETQTLRKLAAGELRRTYGKDSAQEQARQAALSADPPPDELPQGRDWEQEIVVGVHAVPSMNHLHVHVLSVDRYSERLKHRKHYNSFSTPFFVPIEDFPLAEDDVRRNPTKEGYLKRDFTCWRCGRGFGNRFAELKQHLEQEFREWKKL</sequence>
<evidence type="ECO:0000313" key="23">
    <source>
        <dbReference type="Proteomes" id="UP000191518"/>
    </source>
</evidence>
<comment type="caution">
    <text evidence="22">The sequence shown here is derived from an EMBL/GenBank/DDBJ whole genome shotgun (WGS) entry which is preliminary data.</text>
</comment>
<accession>A0A1V6RT87</accession>
<dbReference type="Pfam" id="PF01230">
    <property type="entry name" value="HIT"/>
    <property type="match status" value="1"/>
</dbReference>
<keyword evidence="8" id="KW-0378">Hydrolase</keyword>
<dbReference type="PANTHER" id="PTHR12486:SF4">
    <property type="entry name" value="APRATAXIN"/>
    <property type="match status" value="1"/>
</dbReference>
<organism evidence="22 23">
    <name type="scientific">Penicillium vulpinum</name>
    <dbReference type="NCBI Taxonomy" id="29845"/>
    <lineage>
        <taxon>Eukaryota</taxon>
        <taxon>Fungi</taxon>
        <taxon>Dikarya</taxon>
        <taxon>Ascomycota</taxon>
        <taxon>Pezizomycotina</taxon>
        <taxon>Eurotiomycetes</taxon>
        <taxon>Eurotiomycetidae</taxon>
        <taxon>Eurotiales</taxon>
        <taxon>Aspergillaceae</taxon>
        <taxon>Penicillium</taxon>
    </lineage>
</organism>
<evidence type="ECO:0000256" key="14">
    <source>
        <dbReference type="ARBA" id="ARBA00044639"/>
    </source>
</evidence>
<dbReference type="EMBL" id="MDYP01000029">
    <property type="protein sequence ID" value="OQE04798.1"/>
    <property type="molecule type" value="Genomic_DNA"/>
</dbReference>